<dbReference type="Proteomes" id="UP000646548">
    <property type="component" value="Unassembled WGS sequence"/>
</dbReference>
<feature type="compositionally biased region" description="Low complexity" evidence="1">
    <location>
        <begin position="126"/>
        <end position="137"/>
    </location>
</feature>
<dbReference type="AlphaFoldDB" id="A0A834F3X3"/>
<name>A0A834F3X3_ORYME</name>
<evidence type="ECO:0000313" key="3">
    <source>
        <dbReference type="Proteomes" id="UP000646548"/>
    </source>
</evidence>
<dbReference type="EMBL" id="WKFB01000413">
    <property type="protein sequence ID" value="KAF6723860.1"/>
    <property type="molecule type" value="Genomic_DNA"/>
</dbReference>
<gene>
    <name evidence="2" type="ORF">FQA47_015692</name>
</gene>
<protein>
    <submittedName>
        <fullName evidence="2">Uncharacterized protein</fullName>
    </submittedName>
</protein>
<proteinExistence type="predicted"/>
<reference evidence="2" key="1">
    <citation type="journal article" name="BMC Genomics">
        <title>Long-read sequencing and de novo genome assembly of marine medaka (Oryzias melastigma).</title>
        <authorList>
            <person name="Liang P."/>
            <person name="Saqib H.S.A."/>
            <person name="Ni X."/>
            <person name="Shen Y."/>
        </authorList>
    </citation>
    <scope>NUCLEOTIDE SEQUENCE</scope>
    <source>
        <strain evidence="2">Bigg-433</strain>
    </source>
</reference>
<accession>A0A834F3X3</accession>
<feature type="region of interest" description="Disordered" evidence="1">
    <location>
        <begin position="51"/>
        <end position="155"/>
    </location>
</feature>
<evidence type="ECO:0000256" key="1">
    <source>
        <dbReference type="SAM" id="MobiDB-lite"/>
    </source>
</evidence>
<evidence type="ECO:0000313" key="2">
    <source>
        <dbReference type="EMBL" id="KAF6723860.1"/>
    </source>
</evidence>
<sequence>MRNFDKQPRSPAYRENFALALVTGRVGVRPERDTAVKAALRHQTLWLPPLIGWAGSHIPGPAPSWEEDISSSSRGKSAESNPRQKTRPENGSTRASAGLTGRSSSASAQVGGFRRPPPGHVGGAAGLRRAAAHIPAAPGSPDPPPDGDSSLQNQS</sequence>
<organism evidence="2 3">
    <name type="scientific">Oryzias melastigma</name>
    <name type="common">Marine medaka</name>
    <dbReference type="NCBI Taxonomy" id="30732"/>
    <lineage>
        <taxon>Eukaryota</taxon>
        <taxon>Metazoa</taxon>
        <taxon>Chordata</taxon>
        <taxon>Craniata</taxon>
        <taxon>Vertebrata</taxon>
        <taxon>Euteleostomi</taxon>
        <taxon>Actinopterygii</taxon>
        <taxon>Neopterygii</taxon>
        <taxon>Teleostei</taxon>
        <taxon>Neoteleostei</taxon>
        <taxon>Acanthomorphata</taxon>
        <taxon>Ovalentaria</taxon>
        <taxon>Atherinomorphae</taxon>
        <taxon>Beloniformes</taxon>
        <taxon>Adrianichthyidae</taxon>
        <taxon>Oryziinae</taxon>
        <taxon>Oryzias</taxon>
    </lineage>
</organism>
<feature type="compositionally biased region" description="Polar residues" evidence="1">
    <location>
        <begin position="70"/>
        <end position="108"/>
    </location>
</feature>
<comment type="caution">
    <text evidence="2">The sequence shown here is derived from an EMBL/GenBank/DDBJ whole genome shotgun (WGS) entry which is preliminary data.</text>
</comment>